<evidence type="ECO:0000313" key="10">
    <source>
        <dbReference type="Proteomes" id="UP001302745"/>
    </source>
</evidence>
<dbReference type="EMBL" id="MU856874">
    <property type="protein sequence ID" value="KAK4156093.1"/>
    <property type="molecule type" value="Genomic_DNA"/>
</dbReference>
<gene>
    <name evidence="9" type="ORF">C8A00DRAFT_12917</name>
</gene>
<feature type="region of interest" description="Disordered" evidence="6">
    <location>
        <begin position="403"/>
        <end position="441"/>
    </location>
</feature>
<keyword evidence="4 7" id="KW-0472">Membrane</keyword>
<dbReference type="InterPro" id="IPR052337">
    <property type="entry name" value="SAT4-like"/>
</dbReference>
<keyword evidence="3 7" id="KW-1133">Transmembrane helix</keyword>
<feature type="transmembrane region" description="Helical" evidence="7">
    <location>
        <begin position="184"/>
        <end position="208"/>
    </location>
</feature>
<feature type="transmembrane region" description="Helical" evidence="7">
    <location>
        <begin position="98"/>
        <end position="125"/>
    </location>
</feature>
<comment type="subcellular location">
    <subcellularLocation>
        <location evidence="1">Membrane</location>
        <topology evidence="1">Multi-pass membrane protein</topology>
    </subcellularLocation>
</comment>
<organism evidence="9 10">
    <name type="scientific">Chaetomidium leptoderma</name>
    <dbReference type="NCBI Taxonomy" id="669021"/>
    <lineage>
        <taxon>Eukaryota</taxon>
        <taxon>Fungi</taxon>
        <taxon>Dikarya</taxon>
        <taxon>Ascomycota</taxon>
        <taxon>Pezizomycotina</taxon>
        <taxon>Sordariomycetes</taxon>
        <taxon>Sordariomycetidae</taxon>
        <taxon>Sordariales</taxon>
        <taxon>Chaetomiaceae</taxon>
        <taxon>Chaetomidium</taxon>
    </lineage>
</organism>
<keyword evidence="10" id="KW-1185">Reference proteome</keyword>
<dbReference type="GO" id="GO:0016020">
    <property type="term" value="C:membrane"/>
    <property type="evidence" value="ECO:0007669"/>
    <property type="project" value="UniProtKB-SubCell"/>
</dbReference>
<evidence type="ECO:0000256" key="1">
    <source>
        <dbReference type="ARBA" id="ARBA00004141"/>
    </source>
</evidence>
<reference evidence="9" key="1">
    <citation type="journal article" date="2023" name="Mol. Phylogenet. Evol.">
        <title>Genome-scale phylogeny and comparative genomics of the fungal order Sordariales.</title>
        <authorList>
            <person name="Hensen N."/>
            <person name="Bonometti L."/>
            <person name="Westerberg I."/>
            <person name="Brannstrom I.O."/>
            <person name="Guillou S."/>
            <person name="Cros-Aarteil S."/>
            <person name="Calhoun S."/>
            <person name="Haridas S."/>
            <person name="Kuo A."/>
            <person name="Mondo S."/>
            <person name="Pangilinan J."/>
            <person name="Riley R."/>
            <person name="LaButti K."/>
            <person name="Andreopoulos B."/>
            <person name="Lipzen A."/>
            <person name="Chen C."/>
            <person name="Yan M."/>
            <person name="Daum C."/>
            <person name="Ng V."/>
            <person name="Clum A."/>
            <person name="Steindorff A."/>
            <person name="Ohm R.A."/>
            <person name="Martin F."/>
            <person name="Silar P."/>
            <person name="Natvig D.O."/>
            <person name="Lalanne C."/>
            <person name="Gautier V."/>
            <person name="Ament-Velasquez S.L."/>
            <person name="Kruys A."/>
            <person name="Hutchinson M.I."/>
            <person name="Powell A.J."/>
            <person name="Barry K."/>
            <person name="Miller A.N."/>
            <person name="Grigoriev I.V."/>
            <person name="Debuchy R."/>
            <person name="Gladieux P."/>
            <person name="Hiltunen Thoren M."/>
            <person name="Johannesson H."/>
        </authorList>
    </citation>
    <scope>NUCLEOTIDE SEQUENCE</scope>
    <source>
        <strain evidence="9">CBS 538.74</strain>
    </source>
</reference>
<dbReference type="AlphaFoldDB" id="A0AAN6VQT2"/>
<feature type="transmembrane region" description="Helical" evidence="7">
    <location>
        <begin position="58"/>
        <end position="78"/>
    </location>
</feature>
<dbReference type="Pfam" id="PF20684">
    <property type="entry name" value="Fung_rhodopsin"/>
    <property type="match status" value="1"/>
</dbReference>
<feature type="transmembrane region" description="Helical" evidence="7">
    <location>
        <begin position="24"/>
        <end position="46"/>
    </location>
</feature>
<evidence type="ECO:0000259" key="8">
    <source>
        <dbReference type="Pfam" id="PF20684"/>
    </source>
</evidence>
<evidence type="ECO:0000256" key="6">
    <source>
        <dbReference type="SAM" id="MobiDB-lite"/>
    </source>
</evidence>
<feature type="transmembrane region" description="Helical" evidence="7">
    <location>
        <begin position="220"/>
        <end position="246"/>
    </location>
</feature>
<dbReference type="PANTHER" id="PTHR33048">
    <property type="entry name" value="PTH11-LIKE INTEGRAL MEMBRANE PROTEIN (AFU_ORTHOLOGUE AFUA_5G11245)"/>
    <property type="match status" value="1"/>
</dbReference>
<feature type="domain" description="Rhodopsin" evidence="8">
    <location>
        <begin position="42"/>
        <end position="284"/>
    </location>
</feature>
<sequence length="441" mass="48017">MVIVPRRPEHGNVLDIPTPPLQQAALFVIFFFTALAFVTYSLRAYTRIKTRQWGIDDWLVTCAMIFSLMMIGPFYMYIKLNYFGWHSVDVPEFDMAPGMWWFYLAQLFYNPILAFVKASVLCFLLRLGGQKPGVKYAIYFLNTFNGLQAVAIFFVAMLQCLPIAANWDFALRADPNTRCVDNSFHVTISCITLLTDFAVIALPFWIFLGLKMPKAAKIAVLGIFMLGLAVTVIGIVRLRGVIMLFYVPQTNKDPYYDITVTLSVVEANIAIVSASAPALRPLFRSLLPGLFGGSSARYGANNKYNYPGSSPYGGGSMAAGPRSGLGGGGGGTHTGSAARHHGDGVGGVGGGDRDLSRHGSIRLKNLRGNKEGHTECRSVSPSGSEEEIMTYNGIMRTTDVRVHFGDHNSSTPGPAPDADQSSRASSDLKAGAREVAVKRSL</sequence>
<proteinExistence type="inferred from homology"/>
<protein>
    <recommendedName>
        <fullName evidence="8">Rhodopsin domain-containing protein</fullName>
    </recommendedName>
</protein>
<evidence type="ECO:0000256" key="4">
    <source>
        <dbReference type="ARBA" id="ARBA00023136"/>
    </source>
</evidence>
<dbReference type="PANTHER" id="PTHR33048:SF47">
    <property type="entry name" value="INTEGRAL MEMBRANE PROTEIN-RELATED"/>
    <property type="match status" value="1"/>
</dbReference>
<feature type="compositionally biased region" description="Basic and acidic residues" evidence="6">
    <location>
        <begin position="430"/>
        <end position="441"/>
    </location>
</feature>
<comment type="similarity">
    <text evidence="5">Belongs to the SAT4 family.</text>
</comment>
<dbReference type="InterPro" id="IPR049326">
    <property type="entry name" value="Rhodopsin_dom_fungi"/>
</dbReference>
<evidence type="ECO:0000256" key="3">
    <source>
        <dbReference type="ARBA" id="ARBA00022989"/>
    </source>
</evidence>
<name>A0AAN6VQT2_9PEZI</name>
<accession>A0AAN6VQT2</accession>
<feature type="transmembrane region" description="Helical" evidence="7">
    <location>
        <begin position="137"/>
        <end position="164"/>
    </location>
</feature>
<evidence type="ECO:0000256" key="7">
    <source>
        <dbReference type="SAM" id="Phobius"/>
    </source>
</evidence>
<dbReference type="Proteomes" id="UP001302745">
    <property type="component" value="Unassembled WGS sequence"/>
</dbReference>
<evidence type="ECO:0000256" key="2">
    <source>
        <dbReference type="ARBA" id="ARBA00022692"/>
    </source>
</evidence>
<reference evidence="9" key="2">
    <citation type="submission" date="2023-05" db="EMBL/GenBank/DDBJ databases">
        <authorList>
            <consortium name="Lawrence Berkeley National Laboratory"/>
            <person name="Steindorff A."/>
            <person name="Hensen N."/>
            <person name="Bonometti L."/>
            <person name="Westerberg I."/>
            <person name="Brannstrom I.O."/>
            <person name="Guillou S."/>
            <person name="Cros-Aarteil S."/>
            <person name="Calhoun S."/>
            <person name="Haridas S."/>
            <person name="Kuo A."/>
            <person name="Mondo S."/>
            <person name="Pangilinan J."/>
            <person name="Riley R."/>
            <person name="Labutti K."/>
            <person name="Andreopoulos B."/>
            <person name="Lipzen A."/>
            <person name="Chen C."/>
            <person name="Yanf M."/>
            <person name="Daum C."/>
            <person name="Ng V."/>
            <person name="Clum A."/>
            <person name="Ohm R."/>
            <person name="Martin F."/>
            <person name="Silar P."/>
            <person name="Natvig D."/>
            <person name="Lalanne C."/>
            <person name="Gautier V."/>
            <person name="Ament-Velasquez S.L."/>
            <person name="Kruys A."/>
            <person name="Hutchinson M.I."/>
            <person name="Powell A.J."/>
            <person name="Barry K."/>
            <person name="Miller A.N."/>
            <person name="Grigoriev I.V."/>
            <person name="Debuchy R."/>
            <person name="Gladieux P."/>
            <person name="Thoren M.H."/>
            <person name="Johannesson H."/>
        </authorList>
    </citation>
    <scope>NUCLEOTIDE SEQUENCE</scope>
    <source>
        <strain evidence="9">CBS 538.74</strain>
    </source>
</reference>
<evidence type="ECO:0000256" key="5">
    <source>
        <dbReference type="ARBA" id="ARBA00038359"/>
    </source>
</evidence>
<feature type="region of interest" description="Disordered" evidence="6">
    <location>
        <begin position="317"/>
        <end position="385"/>
    </location>
</feature>
<keyword evidence="2 7" id="KW-0812">Transmembrane</keyword>
<evidence type="ECO:0000313" key="9">
    <source>
        <dbReference type="EMBL" id="KAK4156093.1"/>
    </source>
</evidence>
<comment type="caution">
    <text evidence="9">The sequence shown here is derived from an EMBL/GenBank/DDBJ whole genome shotgun (WGS) entry which is preliminary data.</text>
</comment>
<feature type="compositionally biased region" description="Gly residues" evidence="6">
    <location>
        <begin position="317"/>
        <end position="333"/>
    </location>
</feature>